<keyword evidence="5" id="KW-0997">Cell inner membrane</keyword>
<comment type="similarity">
    <text evidence="5">Belongs to the MscS (TC 1.A.23) family.</text>
</comment>
<dbReference type="PANTHER" id="PTHR30221:SF8">
    <property type="entry name" value="SMALL-CONDUCTANCE MECHANOSENSITIVE CHANNEL"/>
    <property type="match status" value="1"/>
</dbReference>
<feature type="domain" description="Mechanosensitive ion channel MscS" evidence="6">
    <location>
        <begin position="91"/>
        <end position="157"/>
    </location>
</feature>
<keyword evidence="5" id="KW-0813">Transport</keyword>
<evidence type="ECO:0000256" key="3">
    <source>
        <dbReference type="ARBA" id="ARBA00022989"/>
    </source>
</evidence>
<dbReference type="EMBL" id="CYHG01000018">
    <property type="protein sequence ID" value="CUB06443.1"/>
    <property type="molecule type" value="Genomic_DNA"/>
</dbReference>
<organism evidence="7 8">
    <name type="scientific">Marinomonas fungiae</name>
    <dbReference type="NCBI Taxonomy" id="1137284"/>
    <lineage>
        <taxon>Bacteria</taxon>
        <taxon>Pseudomonadati</taxon>
        <taxon>Pseudomonadota</taxon>
        <taxon>Gammaproteobacteria</taxon>
        <taxon>Oceanospirillales</taxon>
        <taxon>Oceanospirillaceae</taxon>
        <taxon>Marinomonas</taxon>
    </lineage>
</organism>
<comment type="function">
    <text evidence="5">Mechanosensitive channel that participates in the regulation of osmotic pressure changes within the cell, opening in response to stretch forces in the membrane lipid bilayer, without the need for other proteins. Contributes to normal resistance to hypoosmotic shock. Forms an ion channel of 1.0 nanosiemens conductance with a slight preference for anions.</text>
</comment>
<dbReference type="AlphaFoldDB" id="A0A0K6ITL2"/>
<comment type="caution">
    <text evidence="5">Lacks conserved residue(s) required for the propagation of feature annotation.</text>
</comment>
<keyword evidence="5" id="KW-0406">Ion transport</keyword>
<feature type="transmembrane region" description="Helical" evidence="5">
    <location>
        <begin position="42"/>
        <end position="63"/>
    </location>
</feature>
<keyword evidence="8" id="KW-1185">Reference proteome</keyword>
<evidence type="ECO:0000256" key="4">
    <source>
        <dbReference type="ARBA" id="ARBA00023136"/>
    </source>
</evidence>
<reference evidence="8" key="1">
    <citation type="submission" date="2015-08" db="EMBL/GenBank/DDBJ databases">
        <authorList>
            <person name="Varghese N."/>
        </authorList>
    </citation>
    <scope>NUCLEOTIDE SEQUENCE [LARGE SCALE GENOMIC DNA]</scope>
    <source>
        <strain evidence="8">JCM 18476</strain>
    </source>
</reference>
<keyword evidence="4 5" id="KW-0472">Membrane</keyword>
<dbReference type="GO" id="GO:0008381">
    <property type="term" value="F:mechanosensitive monoatomic ion channel activity"/>
    <property type="evidence" value="ECO:0007669"/>
    <property type="project" value="InterPro"/>
</dbReference>
<dbReference type="Pfam" id="PF00924">
    <property type="entry name" value="MS_channel_2nd"/>
    <property type="match status" value="1"/>
</dbReference>
<proteinExistence type="inferred from homology"/>
<dbReference type="Proteomes" id="UP000182769">
    <property type="component" value="Unassembled WGS sequence"/>
</dbReference>
<keyword evidence="5" id="KW-0407">Ion channel</keyword>
<evidence type="ECO:0000256" key="5">
    <source>
        <dbReference type="RuleBase" id="RU369025"/>
    </source>
</evidence>
<dbReference type="OrthoDB" id="5705501at2"/>
<dbReference type="RefSeq" id="WP_055464589.1">
    <property type="nucleotide sequence ID" value="NZ_CYHG01000018.1"/>
</dbReference>
<evidence type="ECO:0000313" key="8">
    <source>
        <dbReference type="Proteomes" id="UP000182769"/>
    </source>
</evidence>
<dbReference type="STRING" id="1137284.GCA_001418205_03583"/>
<name>A0A0K6ITL2_9GAMM</name>
<dbReference type="InterPro" id="IPR010920">
    <property type="entry name" value="LSM_dom_sf"/>
</dbReference>
<dbReference type="SUPFAM" id="SSF50182">
    <property type="entry name" value="Sm-like ribonucleoproteins"/>
    <property type="match status" value="1"/>
</dbReference>
<protein>
    <recommendedName>
        <fullName evidence="5">Small-conductance mechanosensitive channel</fullName>
    </recommendedName>
</protein>
<dbReference type="GO" id="GO:0005886">
    <property type="term" value="C:plasma membrane"/>
    <property type="evidence" value="ECO:0007669"/>
    <property type="project" value="UniProtKB-SubCell"/>
</dbReference>
<gene>
    <name evidence="7" type="ORF">Ga0061065_11815</name>
</gene>
<keyword evidence="5" id="KW-1003">Cell membrane</keyword>
<dbReference type="Gene3D" id="2.30.30.60">
    <property type="match status" value="1"/>
</dbReference>
<accession>A0A0K6ITL2</accession>
<dbReference type="InterPro" id="IPR045275">
    <property type="entry name" value="MscS_archaea/bacteria_type"/>
</dbReference>
<keyword evidence="2 5" id="KW-0812">Transmembrane</keyword>
<dbReference type="InterPro" id="IPR023408">
    <property type="entry name" value="MscS_beta-dom_sf"/>
</dbReference>
<comment type="subunit">
    <text evidence="5">Homoheptamer.</text>
</comment>
<sequence>MLVQIGLVALLVLAYAIAMRLSSTAIHSVGLRRSLNDLRVSLISKMINLALTAVFIFSLCVVLGVGYGQLAVFFSSVFAVVGVALFAQWSILSNITASLIIFFGFPYRVGDWIKVVDKDEEILGQIHEISTFHVIITRLTGDTVTYPNSMMLQKAVIRFRDEQEAKRHSQLLKEVVEDDNTVTGKSKN</sequence>
<evidence type="ECO:0000256" key="2">
    <source>
        <dbReference type="ARBA" id="ARBA00022692"/>
    </source>
</evidence>
<keyword evidence="3 5" id="KW-1133">Transmembrane helix</keyword>
<evidence type="ECO:0000256" key="1">
    <source>
        <dbReference type="ARBA" id="ARBA00004370"/>
    </source>
</evidence>
<dbReference type="PANTHER" id="PTHR30221">
    <property type="entry name" value="SMALL-CONDUCTANCE MECHANOSENSITIVE CHANNEL"/>
    <property type="match status" value="1"/>
</dbReference>
<evidence type="ECO:0000259" key="6">
    <source>
        <dbReference type="Pfam" id="PF00924"/>
    </source>
</evidence>
<dbReference type="InterPro" id="IPR006685">
    <property type="entry name" value="MscS_channel_2nd"/>
</dbReference>
<evidence type="ECO:0000313" key="7">
    <source>
        <dbReference type="EMBL" id="CUB06443.1"/>
    </source>
</evidence>
<comment type="subcellular location">
    <subcellularLocation>
        <location evidence="5">Cell inner membrane</location>
        <topology evidence="5">Multi-pass membrane protein</topology>
    </subcellularLocation>
    <subcellularLocation>
        <location evidence="1">Membrane</location>
    </subcellularLocation>
</comment>